<accession>A0A1M6AUB5</accession>
<dbReference type="RefSeq" id="WP_073045873.1">
    <property type="nucleotide sequence ID" value="NZ_FQZL01000004.1"/>
</dbReference>
<dbReference type="PANTHER" id="PTHR14119">
    <property type="entry name" value="HYDROLASE"/>
    <property type="match status" value="1"/>
</dbReference>
<dbReference type="Pfam" id="PF00857">
    <property type="entry name" value="Isochorismatase"/>
    <property type="match status" value="1"/>
</dbReference>
<gene>
    <name evidence="2" type="ORF">SAMN02745751_00251</name>
</gene>
<dbReference type="InterPro" id="IPR050993">
    <property type="entry name" value="Isochorismatase_domain"/>
</dbReference>
<dbReference type="EMBL" id="FQZL01000004">
    <property type="protein sequence ID" value="SHI40050.1"/>
    <property type="molecule type" value="Genomic_DNA"/>
</dbReference>
<dbReference type="PANTHER" id="PTHR14119:SF3">
    <property type="entry name" value="ISOCHORISMATASE DOMAIN-CONTAINING PROTEIN 2"/>
    <property type="match status" value="1"/>
</dbReference>
<proteinExistence type="predicted"/>
<organism evidence="2 3">
    <name type="scientific">Dethiosulfatibacter aminovorans DSM 17477</name>
    <dbReference type="NCBI Taxonomy" id="1121476"/>
    <lineage>
        <taxon>Bacteria</taxon>
        <taxon>Bacillati</taxon>
        <taxon>Bacillota</taxon>
        <taxon>Tissierellia</taxon>
        <taxon>Dethiosulfatibacter</taxon>
    </lineage>
</organism>
<dbReference type="AlphaFoldDB" id="A0A1M6AUB5"/>
<dbReference type="CDD" id="cd01012">
    <property type="entry name" value="YcaC_related"/>
    <property type="match status" value="1"/>
</dbReference>
<reference evidence="2 3" key="1">
    <citation type="submission" date="2016-11" db="EMBL/GenBank/DDBJ databases">
        <authorList>
            <person name="Jaros S."/>
            <person name="Januszkiewicz K."/>
            <person name="Wedrychowicz H."/>
        </authorList>
    </citation>
    <scope>NUCLEOTIDE SEQUENCE [LARGE SCALE GENOMIC DNA]</scope>
    <source>
        <strain evidence="2 3">DSM 17477</strain>
    </source>
</reference>
<sequence>MRILKENTGAIIIDLQERLVPHMHEKDELLKNTEILIKGLTALGIPYFVSEQYPKGIGHTVDNISEILGECEYLEKMSFSCCDEASIDGILNKMDKKWIIVAGVESHICVQQTVIDMLEKGCVPVLVEDCVSSRKENDKRIAVERMRQAGAIVTTYESILFELCRYAGNSTFKTISNLVK</sequence>
<protein>
    <submittedName>
        <fullName evidence="2">Nicotinamidase-related amidase</fullName>
    </submittedName>
</protein>
<dbReference type="STRING" id="1121476.SAMN02745751_00251"/>
<keyword evidence="3" id="KW-1185">Reference proteome</keyword>
<feature type="domain" description="Isochorismatase-like" evidence="1">
    <location>
        <begin position="11"/>
        <end position="157"/>
    </location>
</feature>
<evidence type="ECO:0000259" key="1">
    <source>
        <dbReference type="Pfam" id="PF00857"/>
    </source>
</evidence>
<name>A0A1M6AUB5_9FIRM</name>
<dbReference type="OrthoDB" id="9789777at2"/>
<dbReference type="SUPFAM" id="SSF52499">
    <property type="entry name" value="Isochorismatase-like hydrolases"/>
    <property type="match status" value="1"/>
</dbReference>
<dbReference type="Proteomes" id="UP000184052">
    <property type="component" value="Unassembled WGS sequence"/>
</dbReference>
<dbReference type="InterPro" id="IPR036380">
    <property type="entry name" value="Isochorismatase-like_sf"/>
</dbReference>
<dbReference type="InterPro" id="IPR000868">
    <property type="entry name" value="Isochorismatase-like_dom"/>
</dbReference>
<evidence type="ECO:0000313" key="2">
    <source>
        <dbReference type="EMBL" id="SHI40050.1"/>
    </source>
</evidence>
<dbReference type="Gene3D" id="3.40.50.850">
    <property type="entry name" value="Isochorismatase-like"/>
    <property type="match status" value="1"/>
</dbReference>
<evidence type="ECO:0000313" key="3">
    <source>
        <dbReference type="Proteomes" id="UP000184052"/>
    </source>
</evidence>